<gene>
    <name evidence="2" type="ORF">BKA15_002697</name>
</gene>
<feature type="transmembrane region" description="Helical" evidence="1">
    <location>
        <begin position="12"/>
        <end position="34"/>
    </location>
</feature>
<evidence type="ECO:0000313" key="3">
    <source>
        <dbReference type="Proteomes" id="UP000569914"/>
    </source>
</evidence>
<dbReference type="PROSITE" id="PS51257">
    <property type="entry name" value="PROKAR_LIPOPROTEIN"/>
    <property type="match status" value="1"/>
</dbReference>
<proteinExistence type="predicted"/>
<name>A0A7Y9LC01_9ACTN</name>
<keyword evidence="1" id="KW-1133">Transmembrane helix</keyword>
<evidence type="ECO:0000256" key="1">
    <source>
        <dbReference type="SAM" id="Phobius"/>
    </source>
</evidence>
<keyword evidence="3" id="KW-1185">Reference proteome</keyword>
<reference evidence="2 3" key="1">
    <citation type="submission" date="2020-07" db="EMBL/GenBank/DDBJ databases">
        <title>Sequencing the genomes of 1000 actinobacteria strains.</title>
        <authorList>
            <person name="Klenk H.-P."/>
        </authorList>
    </citation>
    <scope>NUCLEOTIDE SEQUENCE [LARGE SCALE GENOMIC DNA]</scope>
    <source>
        <strain evidence="2 3">DSM 22083</strain>
    </source>
</reference>
<evidence type="ECO:0000313" key="2">
    <source>
        <dbReference type="EMBL" id="NYE71368.1"/>
    </source>
</evidence>
<accession>A0A7Y9LC01</accession>
<dbReference type="RefSeq" id="WP_179751460.1">
    <property type="nucleotide sequence ID" value="NZ_JACCBU010000001.1"/>
</dbReference>
<protein>
    <submittedName>
        <fullName evidence="2">Uncharacterized protein</fullName>
    </submittedName>
</protein>
<dbReference type="EMBL" id="JACCBU010000001">
    <property type="protein sequence ID" value="NYE71368.1"/>
    <property type="molecule type" value="Genomic_DNA"/>
</dbReference>
<dbReference type="Proteomes" id="UP000569914">
    <property type="component" value="Unassembled WGS sequence"/>
</dbReference>
<dbReference type="AlphaFoldDB" id="A0A7Y9LC01"/>
<organism evidence="2 3">
    <name type="scientific">Microlunatus parietis</name>
    <dbReference type="NCBI Taxonomy" id="682979"/>
    <lineage>
        <taxon>Bacteria</taxon>
        <taxon>Bacillati</taxon>
        <taxon>Actinomycetota</taxon>
        <taxon>Actinomycetes</taxon>
        <taxon>Propionibacteriales</taxon>
        <taxon>Propionibacteriaceae</taxon>
        <taxon>Microlunatus</taxon>
    </lineage>
</organism>
<sequence length="121" mass="12220">MATRPGARRPGVIIALAAGVAACALTAAIANFGLPGLLPPGCVSISISVEAGSVGEPTPEAALDRWLDTGASPRVPRQGWSRTMENGLLYLVNGPHRVEILDLSTGGGSGWTVTAANCSGK</sequence>
<comment type="caution">
    <text evidence="2">The sequence shown here is derived from an EMBL/GenBank/DDBJ whole genome shotgun (WGS) entry which is preliminary data.</text>
</comment>
<keyword evidence="1" id="KW-0472">Membrane</keyword>
<keyword evidence="1" id="KW-0812">Transmembrane</keyword>